<comment type="catalytic activity">
    <reaction evidence="1">
        <text>Hydrolysis of terminal non-reducing alpha-L-rhamnose residues in alpha-L-rhamnosides.</text>
        <dbReference type="EC" id="3.2.1.40"/>
    </reaction>
</comment>
<feature type="domain" description="Alpha-L-rhamnosidase C-terminal" evidence="5">
    <location>
        <begin position="45"/>
        <end position="87"/>
    </location>
</feature>
<dbReference type="Gene3D" id="2.60.420.10">
    <property type="entry name" value="Maltose phosphorylase, domain 3"/>
    <property type="match status" value="1"/>
</dbReference>
<reference evidence="6" key="2">
    <citation type="submission" date="2023-05" db="EMBL/GenBank/DDBJ databases">
        <authorList>
            <consortium name="Lawrence Berkeley National Laboratory"/>
            <person name="Steindorff A."/>
            <person name="Hensen N."/>
            <person name="Bonometti L."/>
            <person name="Westerberg I."/>
            <person name="Brannstrom I.O."/>
            <person name="Guillou S."/>
            <person name="Cros-Aarteil S."/>
            <person name="Calhoun S."/>
            <person name="Haridas S."/>
            <person name="Kuo A."/>
            <person name="Mondo S."/>
            <person name="Pangilinan J."/>
            <person name="Riley R."/>
            <person name="Labutti K."/>
            <person name="Andreopoulos B."/>
            <person name="Lipzen A."/>
            <person name="Chen C."/>
            <person name="Yanf M."/>
            <person name="Daum C."/>
            <person name="Ng V."/>
            <person name="Clum A."/>
            <person name="Ohm R."/>
            <person name="Martin F."/>
            <person name="Silar P."/>
            <person name="Natvig D."/>
            <person name="Lalanne C."/>
            <person name="Gautier V."/>
            <person name="Ament-Velasquez S.L."/>
            <person name="Kruys A."/>
            <person name="Hutchinson M.I."/>
            <person name="Powell A.J."/>
            <person name="Barry K."/>
            <person name="Miller A.N."/>
            <person name="Grigoriev I.V."/>
            <person name="Debuchy R."/>
            <person name="Gladieux P."/>
            <person name="Thoren M.H."/>
            <person name="Johannesson H."/>
        </authorList>
    </citation>
    <scope>NUCLEOTIDE SEQUENCE</scope>
    <source>
        <strain evidence="6">CBS 532.94</strain>
    </source>
</reference>
<proteinExistence type="predicted"/>
<organism evidence="6 7">
    <name type="scientific">Achaetomium macrosporum</name>
    <dbReference type="NCBI Taxonomy" id="79813"/>
    <lineage>
        <taxon>Eukaryota</taxon>
        <taxon>Fungi</taxon>
        <taxon>Dikarya</taxon>
        <taxon>Ascomycota</taxon>
        <taxon>Pezizomycotina</taxon>
        <taxon>Sordariomycetes</taxon>
        <taxon>Sordariomycetidae</taxon>
        <taxon>Sordariales</taxon>
        <taxon>Chaetomiaceae</taxon>
        <taxon>Achaetomium</taxon>
    </lineage>
</organism>
<dbReference type="InterPro" id="IPR016007">
    <property type="entry name" value="Alpha_rhamnosid"/>
</dbReference>
<evidence type="ECO:0000313" key="6">
    <source>
        <dbReference type="EMBL" id="KAK4233296.1"/>
    </source>
</evidence>
<reference evidence="6" key="1">
    <citation type="journal article" date="2023" name="Mol. Phylogenet. Evol.">
        <title>Genome-scale phylogeny and comparative genomics of the fungal order Sordariales.</title>
        <authorList>
            <person name="Hensen N."/>
            <person name="Bonometti L."/>
            <person name="Westerberg I."/>
            <person name="Brannstrom I.O."/>
            <person name="Guillou S."/>
            <person name="Cros-Aarteil S."/>
            <person name="Calhoun S."/>
            <person name="Haridas S."/>
            <person name="Kuo A."/>
            <person name="Mondo S."/>
            <person name="Pangilinan J."/>
            <person name="Riley R."/>
            <person name="LaButti K."/>
            <person name="Andreopoulos B."/>
            <person name="Lipzen A."/>
            <person name="Chen C."/>
            <person name="Yan M."/>
            <person name="Daum C."/>
            <person name="Ng V."/>
            <person name="Clum A."/>
            <person name="Steindorff A."/>
            <person name="Ohm R.A."/>
            <person name="Martin F."/>
            <person name="Silar P."/>
            <person name="Natvig D.O."/>
            <person name="Lalanne C."/>
            <person name="Gautier V."/>
            <person name="Ament-Velasquez S.L."/>
            <person name="Kruys A."/>
            <person name="Hutchinson M.I."/>
            <person name="Powell A.J."/>
            <person name="Barry K."/>
            <person name="Miller A.N."/>
            <person name="Grigoriev I.V."/>
            <person name="Debuchy R."/>
            <person name="Gladieux P."/>
            <person name="Hiltunen Thoren M."/>
            <person name="Johannesson H."/>
        </authorList>
    </citation>
    <scope>NUCLEOTIDE SEQUENCE</scope>
    <source>
        <strain evidence="6">CBS 532.94</strain>
    </source>
</reference>
<evidence type="ECO:0000259" key="4">
    <source>
        <dbReference type="Pfam" id="PF17389"/>
    </source>
</evidence>
<dbReference type="PANTHER" id="PTHR33307:SF6">
    <property type="entry name" value="ALPHA-RHAMNOSIDASE (EUROFUNG)-RELATED"/>
    <property type="match status" value="1"/>
</dbReference>
<dbReference type="InterPro" id="IPR035398">
    <property type="entry name" value="Bac_rhamnosid_C"/>
</dbReference>
<dbReference type="Proteomes" id="UP001303760">
    <property type="component" value="Unassembled WGS sequence"/>
</dbReference>
<keyword evidence="7" id="KW-1185">Reference proteome</keyword>
<dbReference type="GO" id="GO:0030596">
    <property type="term" value="F:alpha-L-rhamnosidase activity"/>
    <property type="evidence" value="ECO:0007669"/>
    <property type="project" value="UniProtKB-EC"/>
</dbReference>
<evidence type="ECO:0000256" key="3">
    <source>
        <dbReference type="ARBA" id="ARBA00022801"/>
    </source>
</evidence>
<dbReference type="AlphaFoldDB" id="A0AAN7H3F3"/>
<evidence type="ECO:0000313" key="7">
    <source>
        <dbReference type="Proteomes" id="UP001303760"/>
    </source>
</evidence>
<evidence type="ECO:0000256" key="1">
    <source>
        <dbReference type="ARBA" id="ARBA00001445"/>
    </source>
</evidence>
<accession>A0AAN7H3F3</accession>
<dbReference type="Pfam" id="PF17389">
    <property type="entry name" value="Bac_rhamnosid6H"/>
    <property type="match status" value="1"/>
</dbReference>
<dbReference type="EC" id="3.2.1.40" evidence="2"/>
<dbReference type="Pfam" id="PF17390">
    <property type="entry name" value="Bac_rhamnosid_C"/>
    <property type="match status" value="1"/>
</dbReference>
<evidence type="ECO:0000259" key="5">
    <source>
        <dbReference type="Pfam" id="PF17390"/>
    </source>
</evidence>
<dbReference type="GO" id="GO:0005975">
    <property type="term" value="P:carbohydrate metabolic process"/>
    <property type="evidence" value="ECO:0007669"/>
    <property type="project" value="InterPro"/>
</dbReference>
<evidence type="ECO:0000256" key="2">
    <source>
        <dbReference type="ARBA" id="ARBA00012652"/>
    </source>
</evidence>
<dbReference type="InterPro" id="IPR012341">
    <property type="entry name" value="6hp_glycosidase-like_sf"/>
</dbReference>
<dbReference type="EMBL" id="MU860595">
    <property type="protein sequence ID" value="KAK4233296.1"/>
    <property type="molecule type" value="Genomic_DNA"/>
</dbReference>
<feature type="domain" description="Alpha-L-rhamnosidase six-hairpin glycosidase" evidence="4">
    <location>
        <begin position="1"/>
        <end position="43"/>
    </location>
</feature>
<protein>
    <recommendedName>
        <fullName evidence="2">alpha-L-rhamnosidase</fullName>
        <ecNumber evidence="2">3.2.1.40</ecNumber>
    </recommendedName>
</protein>
<comment type="caution">
    <text evidence="6">The sequence shown here is derived from an EMBL/GenBank/DDBJ whole genome shotgun (WGS) entry which is preliminary data.</text>
</comment>
<sequence>MGATTVWERWDSMLPDGSINPGEMTSFNHYAFGAVAKFLYERVAGLQRLEPGWTRCRVAPAVGAEFTRAAAEHVTPQGTVSCVWNTTAAAGQDKTEAMHVALPMLDAGENRETVVGPATWSFESTFRRDYEWPVQPLKPKS</sequence>
<name>A0AAN7H3F3_9PEZI</name>
<gene>
    <name evidence="6" type="ORF">C8A03DRAFT_48113</name>
</gene>
<dbReference type="InterPro" id="IPR035396">
    <property type="entry name" value="Bac_rhamnosid6H"/>
</dbReference>
<dbReference type="InterPro" id="IPR008928">
    <property type="entry name" value="6-hairpin_glycosidase_sf"/>
</dbReference>
<dbReference type="SUPFAM" id="SSF48208">
    <property type="entry name" value="Six-hairpin glycosidases"/>
    <property type="match status" value="1"/>
</dbReference>
<dbReference type="PANTHER" id="PTHR33307">
    <property type="entry name" value="ALPHA-RHAMNOSIDASE (EUROFUNG)"/>
    <property type="match status" value="1"/>
</dbReference>
<dbReference type="Gene3D" id="1.50.10.10">
    <property type="match status" value="1"/>
</dbReference>
<keyword evidence="3" id="KW-0378">Hydrolase</keyword>